<evidence type="ECO:0000256" key="4">
    <source>
        <dbReference type="ARBA" id="ARBA00022490"/>
    </source>
</evidence>
<dbReference type="Proteomes" id="UP000230956">
    <property type="component" value="Unassembled WGS sequence"/>
</dbReference>
<keyword evidence="6 9" id="KW-0175">Coiled coil</keyword>
<dbReference type="PANTHER" id="PTHR35794">
    <property type="entry name" value="CELL DIVISION PROTEIN DIVIVA"/>
    <property type="match status" value="1"/>
</dbReference>
<keyword evidence="7" id="KW-0131">Cell cycle</keyword>
<accession>A0A2M7T5D0</accession>
<feature type="region of interest" description="Disordered" evidence="10">
    <location>
        <begin position="250"/>
        <end position="295"/>
    </location>
</feature>
<proteinExistence type="inferred from homology"/>
<dbReference type="NCBIfam" id="TIGR03544">
    <property type="entry name" value="DivI1A_domain"/>
    <property type="match status" value="1"/>
</dbReference>
<dbReference type="GO" id="GO:0005737">
    <property type="term" value="C:cytoplasm"/>
    <property type="evidence" value="ECO:0007669"/>
    <property type="project" value="UniProtKB-SubCell"/>
</dbReference>
<evidence type="ECO:0000313" key="11">
    <source>
        <dbReference type="EMBL" id="PIZ35239.1"/>
    </source>
</evidence>
<dbReference type="Pfam" id="PF05103">
    <property type="entry name" value="DivIVA"/>
    <property type="match status" value="1"/>
</dbReference>
<dbReference type="InterPro" id="IPR019933">
    <property type="entry name" value="DivIVA_domain"/>
</dbReference>
<evidence type="ECO:0000256" key="9">
    <source>
        <dbReference type="SAM" id="Coils"/>
    </source>
</evidence>
<protein>
    <recommendedName>
        <fullName evidence="3">Cell wall synthesis protein Wag31</fullName>
    </recommendedName>
    <alternativeName>
        <fullName evidence="8">Antigen 84</fullName>
    </alternativeName>
</protein>
<sequence length="295" mass="33288">MKLTPLDIHQKEFRRAIRGYGEEEVDKFLDDVAEDFERLFKENIELKERFEKAKQDLEGYSGMEKTLQNALLTAQKSADDVTVHANKEAGLIVRDAELKAKEIIQEAYDLKSKYEATLGSLKQAEEEFRTKFKSMLESYIRIADSTAVLADIGNNIVGINDKASSELEKIISERIVSMPEIDSQVSENEISISPGILDIPDIPNTPEIPEVQEIPKIGMVEMNKEQPQEPKPTMPDSYVGETYVLDNFIEDTYPDMTDPLSKNNGNDLVRNPVKNAKKDTFSGKPDTSDFDSLAF</sequence>
<comment type="caution">
    <text evidence="11">The sequence shown here is derived from an EMBL/GenBank/DDBJ whole genome shotgun (WGS) entry which is preliminary data.</text>
</comment>
<comment type="similarity">
    <text evidence="2">Belongs to the DivIVA family.</text>
</comment>
<dbReference type="PANTHER" id="PTHR35794:SF2">
    <property type="entry name" value="CELL DIVISION PROTEIN DIVIVA"/>
    <property type="match status" value="1"/>
</dbReference>
<dbReference type="AlphaFoldDB" id="A0A2M7T5D0"/>
<keyword evidence="5" id="KW-0132">Cell division</keyword>
<dbReference type="EMBL" id="PFNG01000249">
    <property type="protein sequence ID" value="PIZ35239.1"/>
    <property type="molecule type" value="Genomic_DNA"/>
</dbReference>
<evidence type="ECO:0000256" key="7">
    <source>
        <dbReference type="ARBA" id="ARBA00023306"/>
    </source>
</evidence>
<keyword evidence="4" id="KW-0963">Cytoplasm</keyword>
<dbReference type="GO" id="GO:0051301">
    <property type="term" value="P:cell division"/>
    <property type="evidence" value="ECO:0007669"/>
    <property type="project" value="UniProtKB-KW"/>
</dbReference>
<reference evidence="12" key="1">
    <citation type="submission" date="2017-09" db="EMBL/GenBank/DDBJ databases">
        <title>Depth-based differentiation of microbial function through sediment-hosted aquifers and enrichment of novel symbionts in the deep terrestrial subsurface.</title>
        <authorList>
            <person name="Probst A.J."/>
            <person name="Ladd B."/>
            <person name="Jarett J.K."/>
            <person name="Geller-Mcgrath D.E."/>
            <person name="Sieber C.M.K."/>
            <person name="Emerson J.B."/>
            <person name="Anantharaman K."/>
            <person name="Thomas B.C."/>
            <person name="Malmstrom R."/>
            <person name="Stieglmeier M."/>
            <person name="Klingl A."/>
            <person name="Woyke T."/>
            <person name="Ryan C.M."/>
            <person name="Banfield J.F."/>
        </authorList>
    </citation>
    <scope>NUCLEOTIDE SEQUENCE [LARGE SCALE GENOMIC DNA]</scope>
</reference>
<evidence type="ECO:0000256" key="6">
    <source>
        <dbReference type="ARBA" id="ARBA00023054"/>
    </source>
</evidence>
<evidence type="ECO:0000256" key="5">
    <source>
        <dbReference type="ARBA" id="ARBA00022618"/>
    </source>
</evidence>
<feature type="coiled-coil region" evidence="9">
    <location>
        <begin position="29"/>
        <end position="56"/>
    </location>
</feature>
<dbReference type="RefSeq" id="WP_286679014.1">
    <property type="nucleotide sequence ID" value="NZ_MNXI01000121.1"/>
</dbReference>
<dbReference type="Gene3D" id="6.10.250.660">
    <property type="match status" value="1"/>
</dbReference>
<name>A0A2M7T5D0_9ACTN</name>
<comment type="subcellular location">
    <subcellularLocation>
        <location evidence="1">Cytoplasm</location>
    </subcellularLocation>
</comment>
<evidence type="ECO:0000256" key="8">
    <source>
        <dbReference type="ARBA" id="ARBA00031737"/>
    </source>
</evidence>
<evidence type="ECO:0000313" key="12">
    <source>
        <dbReference type="Proteomes" id="UP000230956"/>
    </source>
</evidence>
<gene>
    <name evidence="11" type="ORF">COY37_10655</name>
</gene>
<evidence type="ECO:0000256" key="2">
    <source>
        <dbReference type="ARBA" id="ARBA00009008"/>
    </source>
</evidence>
<evidence type="ECO:0000256" key="3">
    <source>
        <dbReference type="ARBA" id="ARBA00018787"/>
    </source>
</evidence>
<evidence type="ECO:0000256" key="10">
    <source>
        <dbReference type="SAM" id="MobiDB-lite"/>
    </source>
</evidence>
<evidence type="ECO:0000256" key="1">
    <source>
        <dbReference type="ARBA" id="ARBA00004496"/>
    </source>
</evidence>
<dbReference type="InterPro" id="IPR007793">
    <property type="entry name" value="DivIVA_fam"/>
</dbReference>
<organism evidence="11 12">
    <name type="scientific">Candidatus Aquicultor secundus</name>
    <dbReference type="NCBI Taxonomy" id="1973895"/>
    <lineage>
        <taxon>Bacteria</taxon>
        <taxon>Bacillati</taxon>
        <taxon>Actinomycetota</taxon>
        <taxon>Candidatus Aquicultoria</taxon>
        <taxon>Candidatus Aquicultorales</taxon>
        <taxon>Candidatus Aquicultoraceae</taxon>
        <taxon>Candidatus Aquicultor</taxon>
    </lineage>
</organism>